<keyword evidence="2" id="KW-1185">Reference proteome</keyword>
<name>A0A517SHI7_9PLAN</name>
<dbReference type="EMBL" id="CP036271">
    <property type="protein sequence ID" value="QDT55582.1"/>
    <property type="molecule type" value="Genomic_DNA"/>
</dbReference>
<dbReference type="KEGG" id="ccos:Pan44_36270"/>
<protein>
    <submittedName>
        <fullName evidence="1">Uncharacterized protein</fullName>
    </submittedName>
</protein>
<dbReference type="Proteomes" id="UP000315700">
    <property type="component" value="Chromosome"/>
</dbReference>
<dbReference type="InParanoid" id="A0A517SHI7"/>
<organism evidence="1 2">
    <name type="scientific">Caulifigura coniformis</name>
    <dbReference type="NCBI Taxonomy" id="2527983"/>
    <lineage>
        <taxon>Bacteria</taxon>
        <taxon>Pseudomonadati</taxon>
        <taxon>Planctomycetota</taxon>
        <taxon>Planctomycetia</taxon>
        <taxon>Planctomycetales</taxon>
        <taxon>Planctomycetaceae</taxon>
        <taxon>Caulifigura</taxon>
    </lineage>
</organism>
<proteinExistence type="predicted"/>
<dbReference type="AlphaFoldDB" id="A0A517SHI7"/>
<evidence type="ECO:0000313" key="2">
    <source>
        <dbReference type="Proteomes" id="UP000315700"/>
    </source>
</evidence>
<evidence type="ECO:0000313" key="1">
    <source>
        <dbReference type="EMBL" id="QDT55582.1"/>
    </source>
</evidence>
<gene>
    <name evidence="1" type="ORF">Pan44_36270</name>
</gene>
<sequence>MRPWQPFPTAGCLWRGGADSVRLARDSCPQLEGRGSRGSSAAALGPIEPGCEVYCLTMRKSSLVDVLEPGEYCNRFGEEGGDATNGELGSSEKRFFSHAPRAWTCDGGE</sequence>
<reference evidence="1 2" key="1">
    <citation type="submission" date="2019-02" db="EMBL/GenBank/DDBJ databases">
        <title>Deep-cultivation of Planctomycetes and their phenomic and genomic characterization uncovers novel biology.</title>
        <authorList>
            <person name="Wiegand S."/>
            <person name="Jogler M."/>
            <person name="Boedeker C."/>
            <person name="Pinto D."/>
            <person name="Vollmers J."/>
            <person name="Rivas-Marin E."/>
            <person name="Kohn T."/>
            <person name="Peeters S.H."/>
            <person name="Heuer A."/>
            <person name="Rast P."/>
            <person name="Oberbeckmann S."/>
            <person name="Bunk B."/>
            <person name="Jeske O."/>
            <person name="Meyerdierks A."/>
            <person name="Storesund J.E."/>
            <person name="Kallscheuer N."/>
            <person name="Luecker S."/>
            <person name="Lage O.M."/>
            <person name="Pohl T."/>
            <person name="Merkel B.J."/>
            <person name="Hornburger P."/>
            <person name="Mueller R.-W."/>
            <person name="Bruemmer F."/>
            <person name="Labrenz M."/>
            <person name="Spormann A.M."/>
            <person name="Op den Camp H."/>
            <person name="Overmann J."/>
            <person name="Amann R."/>
            <person name="Jetten M.S.M."/>
            <person name="Mascher T."/>
            <person name="Medema M.H."/>
            <person name="Devos D.P."/>
            <person name="Kaster A.-K."/>
            <person name="Ovreas L."/>
            <person name="Rohde M."/>
            <person name="Galperin M.Y."/>
            <person name="Jogler C."/>
        </authorList>
    </citation>
    <scope>NUCLEOTIDE SEQUENCE [LARGE SCALE GENOMIC DNA]</scope>
    <source>
        <strain evidence="1 2">Pan44</strain>
    </source>
</reference>
<accession>A0A517SHI7</accession>